<reference evidence="1 2" key="1">
    <citation type="submission" date="2021-03" db="EMBL/GenBank/DDBJ databases">
        <title>Genomic Encyclopedia of Type Strains, Phase IV (KMG-IV): sequencing the most valuable type-strain genomes for metagenomic binning, comparative biology and taxonomic classification.</title>
        <authorList>
            <person name="Goeker M."/>
        </authorList>
    </citation>
    <scope>NUCLEOTIDE SEQUENCE [LARGE SCALE GENOMIC DNA]</scope>
    <source>
        <strain evidence="1 2">DSM 24950</strain>
    </source>
</reference>
<dbReference type="Proteomes" id="UP001519344">
    <property type="component" value="Unassembled WGS sequence"/>
</dbReference>
<dbReference type="InterPro" id="IPR050490">
    <property type="entry name" value="Bact_solute-bd_prot1"/>
</dbReference>
<gene>
    <name evidence="1" type="ORF">J2Z65_002330</name>
</gene>
<dbReference type="InterPro" id="IPR006059">
    <property type="entry name" value="SBP"/>
</dbReference>
<dbReference type="Pfam" id="PF13416">
    <property type="entry name" value="SBP_bac_8"/>
    <property type="match status" value="1"/>
</dbReference>
<protein>
    <submittedName>
        <fullName evidence="1">Aldouronate transport system substrate-binding protein</fullName>
    </submittedName>
</protein>
<name>A0ABS4HYU9_9BACL</name>
<proteinExistence type="predicted"/>
<dbReference type="PANTHER" id="PTHR43649">
    <property type="entry name" value="ARABINOSE-BINDING PROTEIN-RELATED"/>
    <property type="match status" value="1"/>
</dbReference>
<dbReference type="CDD" id="cd13582">
    <property type="entry name" value="PBP2_AlgQ_like_3"/>
    <property type="match status" value="1"/>
</dbReference>
<organism evidence="1 2">
    <name type="scientific">Paenibacillus aceris</name>
    <dbReference type="NCBI Taxonomy" id="869555"/>
    <lineage>
        <taxon>Bacteria</taxon>
        <taxon>Bacillati</taxon>
        <taxon>Bacillota</taxon>
        <taxon>Bacilli</taxon>
        <taxon>Bacillales</taxon>
        <taxon>Paenibacillaceae</taxon>
        <taxon>Paenibacillus</taxon>
    </lineage>
</organism>
<dbReference type="Gene3D" id="3.40.190.10">
    <property type="entry name" value="Periplasmic binding protein-like II"/>
    <property type="match status" value="2"/>
</dbReference>
<accession>A0ABS4HYU9</accession>
<sequence length="554" mass="62857">MMLTIVLGIIGCSNDDTTSQNATASNAPTTQNDDMAKPAKALVTFSYFNAARPGKDVNTNETTIGKKLEEQTGVNFKIEHLVGDINTKIGVMIASGDYPDVLIPDSAMDKVLDAGAFIPLNELLKKHAPNIMKLYGPYLDMMKAKDGNIYHIPFEAAQGYMPDPNPTSGFWIQRGVLKEFGYPTITTLDEYFDIIKRYKEKHPQINGKDTIGFETLTHDWRFFTLTNPPMHLAGYPNDGGVIVDMKTHEAQYYGDDEITKRYLKKLNEANNQGFFDKESLVANYDQYLAKISSGRVLGMFDYAWQFQPASQSLLKEGDDDRRYIALPIVFDKGTKDQYLDPPTFVQNRGIGITVKAKDPVRIIEYFDNMVTEENQKLINWGIKGETYEVDANGKFTRSPEQIKKTSDPNFQKQFGIDIYGYLWPMMGNFSVFADGNPKNPNLQPSVVEQGYTDGDKAILSAYHAKVFSDLFSPPDERKWYPAWSAGIGKGTPEDIFVQKTVDLQRKYFPKMILASTADFWSLWDEYIKEFNKLDAKTYENTITRIVKDRINGKW</sequence>
<dbReference type="PANTHER" id="PTHR43649:SF12">
    <property type="entry name" value="DIACETYLCHITOBIOSE BINDING PROTEIN DASA"/>
    <property type="match status" value="1"/>
</dbReference>
<evidence type="ECO:0000313" key="1">
    <source>
        <dbReference type="EMBL" id="MBP1963114.1"/>
    </source>
</evidence>
<dbReference type="EMBL" id="JAGGKV010000005">
    <property type="protein sequence ID" value="MBP1963114.1"/>
    <property type="molecule type" value="Genomic_DNA"/>
</dbReference>
<dbReference type="SUPFAM" id="SSF53850">
    <property type="entry name" value="Periplasmic binding protein-like II"/>
    <property type="match status" value="1"/>
</dbReference>
<evidence type="ECO:0000313" key="2">
    <source>
        <dbReference type="Proteomes" id="UP001519344"/>
    </source>
</evidence>
<comment type="caution">
    <text evidence="1">The sequence shown here is derived from an EMBL/GenBank/DDBJ whole genome shotgun (WGS) entry which is preliminary data.</text>
</comment>
<keyword evidence="2" id="KW-1185">Reference proteome</keyword>